<evidence type="ECO:0000313" key="1">
    <source>
        <dbReference type="EMBL" id="KAJ4724900.1"/>
    </source>
</evidence>
<dbReference type="Proteomes" id="UP001164539">
    <property type="component" value="Chromosome 2"/>
</dbReference>
<accession>A0ACC1YM56</accession>
<protein>
    <submittedName>
        <fullName evidence="1">Late embryogenesis abundant (LEA) hydroxyproline-rich glycoprotein family</fullName>
    </submittedName>
</protein>
<gene>
    <name evidence="1" type="ORF">OWV82_003835</name>
</gene>
<dbReference type="EMBL" id="CM051395">
    <property type="protein sequence ID" value="KAJ4724900.1"/>
    <property type="molecule type" value="Genomic_DNA"/>
</dbReference>
<organism evidence="1 2">
    <name type="scientific">Melia azedarach</name>
    <name type="common">Chinaberry tree</name>
    <dbReference type="NCBI Taxonomy" id="155640"/>
    <lineage>
        <taxon>Eukaryota</taxon>
        <taxon>Viridiplantae</taxon>
        <taxon>Streptophyta</taxon>
        <taxon>Embryophyta</taxon>
        <taxon>Tracheophyta</taxon>
        <taxon>Spermatophyta</taxon>
        <taxon>Magnoliopsida</taxon>
        <taxon>eudicotyledons</taxon>
        <taxon>Gunneridae</taxon>
        <taxon>Pentapetalae</taxon>
        <taxon>rosids</taxon>
        <taxon>malvids</taxon>
        <taxon>Sapindales</taxon>
        <taxon>Meliaceae</taxon>
        <taxon>Melia</taxon>
    </lineage>
</organism>
<name>A0ACC1YM56_MELAZ</name>
<sequence length="243" mass="27327">MENPSRPFTGYPAPNPNGHPPPNTAYPYSAPPPNSHPYNYPAYYNAPQPYPNRRATFLRSFIVAAVAVTVIFGCALLIFWLVVRPRVPEFQLTSLSLSNLSTNQSRVTGNWDARLEAYNPNKKMTVSYDDVVSSINYNTHYITQTQIPPFRQGTRDRTELNPKFSVVDSYIDPKRLDEMNTERASGTVGFDLRLDAIAGFKYGGWRTRRRPVRVFCNDVPVNVSSSRASGSLVGGAQKCRVRM</sequence>
<keyword evidence="2" id="KW-1185">Reference proteome</keyword>
<proteinExistence type="predicted"/>
<evidence type="ECO:0000313" key="2">
    <source>
        <dbReference type="Proteomes" id="UP001164539"/>
    </source>
</evidence>
<reference evidence="1 2" key="1">
    <citation type="journal article" date="2023" name="Science">
        <title>Complex scaffold remodeling in plant triterpene biosynthesis.</title>
        <authorList>
            <person name="De La Pena R."/>
            <person name="Hodgson H."/>
            <person name="Liu J.C."/>
            <person name="Stephenson M.J."/>
            <person name="Martin A.C."/>
            <person name="Owen C."/>
            <person name="Harkess A."/>
            <person name="Leebens-Mack J."/>
            <person name="Jimenez L.E."/>
            <person name="Osbourn A."/>
            <person name="Sattely E.S."/>
        </authorList>
    </citation>
    <scope>NUCLEOTIDE SEQUENCE [LARGE SCALE GENOMIC DNA]</scope>
    <source>
        <strain evidence="2">cv. JPN11</strain>
        <tissue evidence="1">Leaf</tissue>
    </source>
</reference>
<comment type="caution">
    <text evidence="1">The sequence shown here is derived from an EMBL/GenBank/DDBJ whole genome shotgun (WGS) entry which is preliminary data.</text>
</comment>